<dbReference type="OrthoDB" id="9782004at2"/>
<comment type="similarity">
    <text evidence="2">Belongs to the binding-protein-dependent transport system permease family. CysTW subfamily.</text>
</comment>
<dbReference type="PANTHER" id="PTHR43848:SF2">
    <property type="entry name" value="PUTRESCINE TRANSPORT SYSTEM PERMEASE PROTEIN POTI"/>
    <property type="match status" value="1"/>
</dbReference>
<feature type="transmembrane region" description="Helical" evidence="8">
    <location>
        <begin position="176"/>
        <end position="199"/>
    </location>
</feature>
<evidence type="ECO:0000256" key="7">
    <source>
        <dbReference type="ARBA" id="ARBA00023136"/>
    </source>
</evidence>
<feature type="domain" description="ABC transmembrane type-1" evidence="9">
    <location>
        <begin position="64"/>
        <end position="252"/>
    </location>
</feature>
<evidence type="ECO:0000313" key="10">
    <source>
        <dbReference type="EMBL" id="RIH90667.1"/>
    </source>
</evidence>
<protein>
    <submittedName>
        <fullName evidence="10">Inner membrane ABC transporter permease protein YdcV</fullName>
    </submittedName>
</protein>
<dbReference type="AlphaFoldDB" id="A0A399F1K6"/>
<evidence type="ECO:0000256" key="3">
    <source>
        <dbReference type="ARBA" id="ARBA00022448"/>
    </source>
</evidence>
<dbReference type="GO" id="GO:0055085">
    <property type="term" value="P:transmembrane transport"/>
    <property type="evidence" value="ECO:0007669"/>
    <property type="project" value="InterPro"/>
</dbReference>
<dbReference type="Pfam" id="PF00528">
    <property type="entry name" value="BPD_transp_1"/>
    <property type="match status" value="1"/>
</dbReference>
<sequence length="269" mass="30048">MPNKPSLGLRLAFWAGMLFLHFPIVVIVLYALTTEDRTYRFPPPGLTLRWFGEALERQDMWRALLLSLQVAGMATFIALVLGTMVAAAMYRFGFRGKDAITLLLILPIALPGILTGIALLTTFKRLAVEPGFWTIVIGHATFCIVTVYNNVVARFRRTGYSQVEASMDLGADWFRTWRFVVLPSIATALLAGGMLSFALSFDEVIVTTFTAADQKTLPIWFLNELFRPRERPVTNVVAVFVMLITFLPIVLAQWLTRDTDDLHGGGKTS</sequence>
<evidence type="ECO:0000256" key="4">
    <source>
        <dbReference type="ARBA" id="ARBA00022475"/>
    </source>
</evidence>
<proteinExistence type="inferred from homology"/>
<dbReference type="RefSeq" id="WP_119313524.1">
    <property type="nucleotide sequence ID" value="NZ_QXDL01000005.1"/>
</dbReference>
<feature type="transmembrane region" description="Helical" evidence="8">
    <location>
        <begin position="132"/>
        <end position="155"/>
    </location>
</feature>
<dbReference type="CDD" id="cd06261">
    <property type="entry name" value="TM_PBP2"/>
    <property type="match status" value="1"/>
</dbReference>
<dbReference type="SUPFAM" id="SSF161098">
    <property type="entry name" value="MetI-like"/>
    <property type="match status" value="1"/>
</dbReference>
<reference evidence="10 11" key="1">
    <citation type="submission" date="2018-08" db="EMBL/GenBank/DDBJ databases">
        <title>Meiothermus terrae DSM 26712 genome sequencing project.</title>
        <authorList>
            <person name="Da Costa M.S."/>
            <person name="Albuquerque L."/>
            <person name="Raposo P."/>
            <person name="Froufe H.J.C."/>
            <person name="Barroso C.S."/>
            <person name="Egas C."/>
        </authorList>
    </citation>
    <scope>NUCLEOTIDE SEQUENCE [LARGE SCALE GENOMIC DNA]</scope>
    <source>
        <strain evidence="10 11">DSM 26712</strain>
    </source>
</reference>
<name>A0A399F1K6_9DEIN</name>
<organism evidence="10 11">
    <name type="scientific">Calidithermus terrae</name>
    <dbReference type="NCBI Taxonomy" id="1408545"/>
    <lineage>
        <taxon>Bacteria</taxon>
        <taxon>Thermotogati</taxon>
        <taxon>Deinococcota</taxon>
        <taxon>Deinococci</taxon>
        <taxon>Thermales</taxon>
        <taxon>Thermaceae</taxon>
        <taxon>Calidithermus</taxon>
    </lineage>
</organism>
<dbReference type="PROSITE" id="PS50928">
    <property type="entry name" value="ABC_TM1"/>
    <property type="match status" value="1"/>
</dbReference>
<dbReference type="PANTHER" id="PTHR43848">
    <property type="entry name" value="PUTRESCINE TRANSPORT SYSTEM PERMEASE PROTEIN POTI"/>
    <property type="match status" value="1"/>
</dbReference>
<dbReference type="InterPro" id="IPR051789">
    <property type="entry name" value="Bact_Polyamine_Transport"/>
</dbReference>
<evidence type="ECO:0000256" key="6">
    <source>
        <dbReference type="ARBA" id="ARBA00022989"/>
    </source>
</evidence>
<evidence type="ECO:0000256" key="1">
    <source>
        <dbReference type="ARBA" id="ARBA00004651"/>
    </source>
</evidence>
<evidence type="ECO:0000313" key="11">
    <source>
        <dbReference type="Proteomes" id="UP000265715"/>
    </source>
</evidence>
<feature type="transmembrane region" description="Helical" evidence="8">
    <location>
        <begin position="63"/>
        <end position="87"/>
    </location>
</feature>
<comment type="subcellular location">
    <subcellularLocation>
        <location evidence="1 8">Cell membrane</location>
        <topology evidence="1 8">Multi-pass membrane protein</topology>
    </subcellularLocation>
</comment>
<feature type="transmembrane region" description="Helical" evidence="8">
    <location>
        <begin position="236"/>
        <end position="255"/>
    </location>
</feature>
<evidence type="ECO:0000259" key="9">
    <source>
        <dbReference type="PROSITE" id="PS50928"/>
    </source>
</evidence>
<keyword evidence="3 8" id="KW-0813">Transport</keyword>
<feature type="transmembrane region" description="Helical" evidence="8">
    <location>
        <begin position="99"/>
        <end position="120"/>
    </location>
</feature>
<evidence type="ECO:0000256" key="5">
    <source>
        <dbReference type="ARBA" id="ARBA00022692"/>
    </source>
</evidence>
<evidence type="ECO:0000256" key="8">
    <source>
        <dbReference type="RuleBase" id="RU363032"/>
    </source>
</evidence>
<dbReference type="GO" id="GO:0005886">
    <property type="term" value="C:plasma membrane"/>
    <property type="evidence" value="ECO:0007669"/>
    <property type="project" value="UniProtKB-SubCell"/>
</dbReference>
<dbReference type="Proteomes" id="UP000265715">
    <property type="component" value="Unassembled WGS sequence"/>
</dbReference>
<keyword evidence="6 8" id="KW-1133">Transmembrane helix</keyword>
<accession>A0A399F1K6</accession>
<feature type="transmembrane region" description="Helical" evidence="8">
    <location>
        <begin position="12"/>
        <end position="32"/>
    </location>
</feature>
<gene>
    <name evidence="10" type="primary">ydcV_1</name>
    <name evidence="10" type="ORF">Mterra_00269</name>
</gene>
<dbReference type="Gene3D" id="1.10.3720.10">
    <property type="entry name" value="MetI-like"/>
    <property type="match status" value="1"/>
</dbReference>
<dbReference type="EMBL" id="QXDL01000005">
    <property type="protein sequence ID" value="RIH90667.1"/>
    <property type="molecule type" value="Genomic_DNA"/>
</dbReference>
<keyword evidence="4" id="KW-1003">Cell membrane</keyword>
<evidence type="ECO:0000256" key="2">
    <source>
        <dbReference type="ARBA" id="ARBA00007069"/>
    </source>
</evidence>
<keyword evidence="11" id="KW-1185">Reference proteome</keyword>
<comment type="caution">
    <text evidence="10">The sequence shown here is derived from an EMBL/GenBank/DDBJ whole genome shotgun (WGS) entry which is preliminary data.</text>
</comment>
<dbReference type="InterPro" id="IPR000515">
    <property type="entry name" value="MetI-like"/>
</dbReference>
<dbReference type="InterPro" id="IPR035906">
    <property type="entry name" value="MetI-like_sf"/>
</dbReference>
<keyword evidence="7 8" id="KW-0472">Membrane</keyword>
<keyword evidence="5 8" id="KW-0812">Transmembrane</keyword>